<evidence type="ECO:0000256" key="3">
    <source>
        <dbReference type="SAM" id="Phobius"/>
    </source>
</evidence>
<dbReference type="PANTHER" id="PTHR34216:SF3">
    <property type="entry name" value="POLY-BETA-1,6-N-ACETYL-D-GLUCOSAMINE N-DEACETYLASE"/>
    <property type="match status" value="1"/>
</dbReference>
<name>A0A2M7XIH5_9BACT</name>
<comment type="subcellular location">
    <subcellularLocation>
        <location evidence="1">Secreted</location>
    </subcellularLocation>
</comment>
<comment type="caution">
    <text evidence="5">The sequence shown here is derived from an EMBL/GenBank/DDBJ whole genome shotgun (WGS) entry which is preliminary data.</text>
</comment>
<dbReference type="AlphaFoldDB" id="A0A2M7XIH5"/>
<evidence type="ECO:0000256" key="1">
    <source>
        <dbReference type="ARBA" id="ARBA00004613"/>
    </source>
</evidence>
<dbReference type="GO" id="GO:0005975">
    <property type="term" value="P:carbohydrate metabolic process"/>
    <property type="evidence" value="ECO:0007669"/>
    <property type="project" value="InterPro"/>
</dbReference>
<keyword evidence="3" id="KW-0812">Transmembrane</keyword>
<protein>
    <recommendedName>
        <fullName evidence="4">NodB homology domain-containing protein</fullName>
    </recommendedName>
</protein>
<dbReference type="InterPro" id="IPR051398">
    <property type="entry name" value="Polysacch_Deacetylase"/>
</dbReference>
<reference evidence="6" key="1">
    <citation type="submission" date="2017-09" db="EMBL/GenBank/DDBJ databases">
        <title>Depth-based differentiation of microbial function through sediment-hosted aquifers and enrichment of novel symbionts in the deep terrestrial subsurface.</title>
        <authorList>
            <person name="Probst A.J."/>
            <person name="Ladd B."/>
            <person name="Jarett J.K."/>
            <person name="Geller-Mcgrath D.E."/>
            <person name="Sieber C.M.K."/>
            <person name="Emerson J.B."/>
            <person name="Anantharaman K."/>
            <person name="Thomas B.C."/>
            <person name="Malmstrom R."/>
            <person name="Stieglmeier M."/>
            <person name="Klingl A."/>
            <person name="Woyke T."/>
            <person name="Ryan C.M."/>
            <person name="Banfield J.F."/>
        </authorList>
    </citation>
    <scope>NUCLEOTIDE SEQUENCE [LARGE SCALE GENOMIC DNA]</scope>
</reference>
<gene>
    <name evidence="5" type="ORF">CO172_00070</name>
</gene>
<keyword evidence="2" id="KW-0732">Signal</keyword>
<dbReference type="Gene3D" id="3.20.20.370">
    <property type="entry name" value="Glycoside hydrolase/deacetylase"/>
    <property type="match status" value="1"/>
</dbReference>
<keyword evidence="3" id="KW-0472">Membrane</keyword>
<evidence type="ECO:0000256" key="2">
    <source>
        <dbReference type="ARBA" id="ARBA00022729"/>
    </source>
</evidence>
<dbReference type="Proteomes" id="UP000229749">
    <property type="component" value="Unassembled WGS sequence"/>
</dbReference>
<dbReference type="GO" id="GO:0005576">
    <property type="term" value="C:extracellular region"/>
    <property type="evidence" value="ECO:0007669"/>
    <property type="project" value="UniProtKB-SubCell"/>
</dbReference>
<dbReference type="Pfam" id="PF01522">
    <property type="entry name" value="Polysacc_deac_1"/>
    <property type="match status" value="1"/>
</dbReference>
<dbReference type="SUPFAM" id="SSF88713">
    <property type="entry name" value="Glycoside hydrolase/deacetylase"/>
    <property type="match status" value="1"/>
</dbReference>
<proteinExistence type="predicted"/>
<evidence type="ECO:0000313" key="6">
    <source>
        <dbReference type="Proteomes" id="UP000229749"/>
    </source>
</evidence>
<accession>A0A2M7XIH5</accession>
<feature type="domain" description="NodB homology" evidence="4">
    <location>
        <begin position="128"/>
        <end position="273"/>
    </location>
</feature>
<evidence type="ECO:0000259" key="4">
    <source>
        <dbReference type="Pfam" id="PF01522"/>
    </source>
</evidence>
<dbReference type="EMBL" id="PFWS01000002">
    <property type="protein sequence ID" value="PJA47778.1"/>
    <property type="molecule type" value="Genomic_DNA"/>
</dbReference>
<evidence type="ECO:0000313" key="5">
    <source>
        <dbReference type="EMBL" id="PJA47778.1"/>
    </source>
</evidence>
<organism evidence="5 6">
    <name type="scientific">Candidatus Uhrbacteria bacterium CG_4_9_14_3_um_filter_36_7</name>
    <dbReference type="NCBI Taxonomy" id="1975033"/>
    <lineage>
        <taxon>Bacteria</taxon>
        <taxon>Candidatus Uhriibacteriota</taxon>
    </lineage>
</organism>
<dbReference type="GO" id="GO:0016810">
    <property type="term" value="F:hydrolase activity, acting on carbon-nitrogen (but not peptide) bonds"/>
    <property type="evidence" value="ECO:0007669"/>
    <property type="project" value="InterPro"/>
</dbReference>
<dbReference type="InterPro" id="IPR002509">
    <property type="entry name" value="NODB_dom"/>
</dbReference>
<feature type="transmembrane region" description="Helical" evidence="3">
    <location>
        <begin position="12"/>
        <end position="31"/>
    </location>
</feature>
<sequence length="518" mass="59498">MAPRIKNRLRDSLGLLFFIGIFVLLVGKYFLPDQLIQGARRMANEITMNVLFLQTKAMTFFDSSLQARAQAKEDARAIPVLVYHGLPRFDDSEVTRSRFRDQMFALKRDGWNTVSLEEFYDFMYNNAELPEKSFLLTFDDGIRTSWKYADPVLKALDYKAVMFIITSTSAVDGSVYYLSRDEVEKMIESGRWKIQSHGHEAHFLIPIDEKGTLGHFLSNLAWLDQEQRMETIEEYRERIRKDFEISKEAIESFGVTSLAFAFPFGDFGQNTINLPDAEKEVEQQIKPVFPLADFFQFWASQGFTFNYPIEYSSDDFRLRRISVRSDWSGQELVDYLSRGEEKYLPYVDSFEIQRGWIDIWGDQVFEHEGMTISASEQTTGGLSFLDGAYSWTSYRFESEVVVEQGLSVSLIGRYRDVNRYASCTFHENAVLIQYQSSDIEKTIARKNMPVFNRDESFRPYQHIDGQVITCGINGDPIISAVLPEGEIAPSGGVGIKTWDPLIDNASVHALWVSVSQID</sequence>
<dbReference type="Gene3D" id="2.60.120.560">
    <property type="entry name" value="Exo-inulinase, domain 1"/>
    <property type="match status" value="1"/>
</dbReference>
<dbReference type="InterPro" id="IPR011330">
    <property type="entry name" value="Glyco_hydro/deAcase_b/a-brl"/>
</dbReference>
<dbReference type="PANTHER" id="PTHR34216">
    <property type="match status" value="1"/>
</dbReference>
<keyword evidence="3" id="KW-1133">Transmembrane helix</keyword>